<dbReference type="InterPro" id="IPR050807">
    <property type="entry name" value="TransReg_Diox_bact_type"/>
</dbReference>
<evidence type="ECO:0000256" key="3">
    <source>
        <dbReference type="ARBA" id="ARBA00023163"/>
    </source>
</evidence>
<evidence type="ECO:0000313" key="5">
    <source>
        <dbReference type="EMBL" id="NIX75317.1"/>
    </source>
</evidence>
<dbReference type="PROSITE" id="PS50943">
    <property type="entry name" value="HTH_CROC1"/>
    <property type="match status" value="1"/>
</dbReference>
<keyword evidence="3" id="KW-0804">Transcription</keyword>
<organism evidence="5 6">
    <name type="scientific">Microvirga terricola</name>
    <dbReference type="NCBI Taxonomy" id="2719797"/>
    <lineage>
        <taxon>Bacteria</taxon>
        <taxon>Pseudomonadati</taxon>
        <taxon>Pseudomonadota</taxon>
        <taxon>Alphaproteobacteria</taxon>
        <taxon>Hyphomicrobiales</taxon>
        <taxon>Methylobacteriaceae</taxon>
        <taxon>Microvirga</taxon>
    </lineage>
</organism>
<dbReference type="EMBL" id="JAATJS010000001">
    <property type="protein sequence ID" value="NIX75317.1"/>
    <property type="molecule type" value="Genomic_DNA"/>
</dbReference>
<evidence type="ECO:0000256" key="1">
    <source>
        <dbReference type="ARBA" id="ARBA00023015"/>
    </source>
</evidence>
<proteinExistence type="predicted"/>
<evidence type="ECO:0000259" key="4">
    <source>
        <dbReference type="PROSITE" id="PS50943"/>
    </source>
</evidence>
<accession>A0ABX0V663</accession>
<keyword evidence="6" id="KW-1185">Reference proteome</keyword>
<feature type="domain" description="HTH cro/C1-type" evidence="4">
    <location>
        <begin position="11"/>
        <end position="72"/>
    </location>
</feature>
<sequence>MDIQTAVGRNVRKYRLAANLSQDELVKRLKGGAPEDWFDQAYISRLENGQWNVTIKTLWHISRALGVTVAQLVETEN</sequence>
<dbReference type="InterPro" id="IPR010982">
    <property type="entry name" value="Lambda_DNA-bd_dom_sf"/>
</dbReference>
<dbReference type="PANTHER" id="PTHR46797">
    <property type="entry name" value="HTH-TYPE TRANSCRIPTIONAL REGULATOR"/>
    <property type="match status" value="1"/>
</dbReference>
<keyword evidence="2" id="KW-0238">DNA-binding</keyword>
<evidence type="ECO:0000313" key="6">
    <source>
        <dbReference type="Proteomes" id="UP000707352"/>
    </source>
</evidence>
<name>A0ABX0V663_9HYPH</name>
<dbReference type="Gene3D" id="1.10.260.40">
    <property type="entry name" value="lambda repressor-like DNA-binding domains"/>
    <property type="match status" value="1"/>
</dbReference>
<dbReference type="CDD" id="cd00093">
    <property type="entry name" value="HTH_XRE"/>
    <property type="match status" value="1"/>
</dbReference>
<dbReference type="Pfam" id="PF01381">
    <property type="entry name" value="HTH_3"/>
    <property type="match status" value="1"/>
</dbReference>
<evidence type="ECO:0000256" key="2">
    <source>
        <dbReference type="ARBA" id="ARBA00023125"/>
    </source>
</evidence>
<comment type="caution">
    <text evidence="5">The sequence shown here is derived from an EMBL/GenBank/DDBJ whole genome shotgun (WGS) entry which is preliminary data.</text>
</comment>
<dbReference type="InterPro" id="IPR001387">
    <property type="entry name" value="Cro/C1-type_HTH"/>
</dbReference>
<dbReference type="SUPFAM" id="SSF47413">
    <property type="entry name" value="lambda repressor-like DNA-binding domains"/>
    <property type="match status" value="1"/>
</dbReference>
<protein>
    <submittedName>
        <fullName evidence="5">Helix-turn-helix transcriptional regulator</fullName>
    </submittedName>
</protein>
<reference evidence="5 6" key="1">
    <citation type="submission" date="2020-03" db="EMBL/GenBank/DDBJ databases">
        <title>The genome sequence of Microvirga sp. c23x22.</title>
        <authorList>
            <person name="Zhang X."/>
        </authorList>
    </citation>
    <scope>NUCLEOTIDE SEQUENCE [LARGE SCALE GENOMIC DNA]</scope>
    <source>
        <strain evidence="6">c23x22</strain>
    </source>
</reference>
<dbReference type="RefSeq" id="WP_167671211.1">
    <property type="nucleotide sequence ID" value="NZ_JAATJS010000001.1"/>
</dbReference>
<dbReference type="PANTHER" id="PTHR46797:SF23">
    <property type="entry name" value="HTH-TYPE TRANSCRIPTIONAL REGULATOR SUTR"/>
    <property type="match status" value="1"/>
</dbReference>
<dbReference type="SMART" id="SM00530">
    <property type="entry name" value="HTH_XRE"/>
    <property type="match status" value="1"/>
</dbReference>
<gene>
    <name evidence="5" type="ORF">HB375_01650</name>
</gene>
<keyword evidence="1" id="KW-0805">Transcription regulation</keyword>
<dbReference type="Proteomes" id="UP000707352">
    <property type="component" value="Unassembled WGS sequence"/>
</dbReference>